<dbReference type="Proteomes" id="UP001589750">
    <property type="component" value="Unassembled WGS sequence"/>
</dbReference>
<protein>
    <submittedName>
        <fullName evidence="7">ABC transporter ATP-binding protein</fullName>
    </submittedName>
</protein>
<evidence type="ECO:0000256" key="4">
    <source>
        <dbReference type="ARBA" id="ARBA00022840"/>
    </source>
</evidence>
<evidence type="ECO:0000313" key="8">
    <source>
        <dbReference type="Proteomes" id="UP001589750"/>
    </source>
</evidence>
<evidence type="ECO:0000259" key="6">
    <source>
        <dbReference type="PROSITE" id="PS50893"/>
    </source>
</evidence>
<sequence length="256" mass="27108">MSSILSVEDLDVRYGTIPALTGLSLEVERGSLTALLGANGAGKSTTLNTVAGLLKPTGGRVTFDGRDITGLSAHRTVRRGLALVPEGRLVVSPLTVLENLELSSFARGRRRSADLDEVWELFPRLAERKKQTAGLMSGGEQQMLAIARAWMTKPTMVLLDEPSMGLSPALVDIVFEAIATIHAAGATVLLVEQNASKALPISDHAYLIHRGEILSSGTPAELDQDPDLVARHLGLDPEIAVPEIDAAATAAAERHA</sequence>
<dbReference type="PROSITE" id="PS50893">
    <property type="entry name" value="ABC_TRANSPORTER_2"/>
    <property type="match status" value="1"/>
</dbReference>
<keyword evidence="4 7" id="KW-0067">ATP-binding</keyword>
<dbReference type="PROSITE" id="PS00211">
    <property type="entry name" value="ABC_TRANSPORTER_1"/>
    <property type="match status" value="1"/>
</dbReference>
<accession>A0ABV5KGE1</accession>
<evidence type="ECO:0000313" key="7">
    <source>
        <dbReference type="EMBL" id="MFB9315803.1"/>
    </source>
</evidence>
<dbReference type="InterPro" id="IPR017871">
    <property type="entry name" value="ABC_transporter-like_CS"/>
</dbReference>
<keyword evidence="8" id="KW-1185">Reference proteome</keyword>
<dbReference type="CDD" id="cd03224">
    <property type="entry name" value="ABC_TM1139_LivF_branched"/>
    <property type="match status" value="1"/>
</dbReference>
<dbReference type="GO" id="GO:0005524">
    <property type="term" value="F:ATP binding"/>
    <property type="evidence" value="ECO:0007669"/>
    <property type="project" value="UniProtKB-KW"/>
</dbReference>
<dbReference type="InterPro" id="IPR003439">
    <property type="entry name" value="ABC_transporter-like_ATP-bd"/>
</dbReference>
<name>A0ABV5KGE1_9ACTN</name>
<proteinExistence type="inferred from homology"/>
<evidence type="ECO:0000256" key="3">
    <source>
        <dbReference type="ARBA" id="ARBA00022741"/>
    </source>
</evidence>
<comment type="caution">
    <text evidence="7">The sequence shown here is derived from an EMBL/GenBank/DDBJ whole genome shotgun (WGS) entry which is preliminary data.</text>
</comment>
<comment type="similarity">
    <text evidence="1">Belongs to the ABC transporter superfamily.</text>
</comment>
<dbReference type="PANTHER" id="PTHR43820">
    <property type="entry name" value="HIGH-AFFINITY BRANCHED-CHAIN AMINO ACID TRANSPORT ATP-BINDING PROTEIN LIVF"/>
    <property type="match status" value="1"/>
</dbReference>
<dbReference type="SMART" id="SM00382">
    <property type="entry name" value="AAA"/>
    <property type="match status" value="1"/>
</dbReference>
<gene>
    <name evidence="7" type="ORF">ACFFRI_22355</name>
</gene>
<dbReference type="Pfam" id="PF00005">
    <property type="entry name" value="ABC_tran"/>
    <property type="match status" value="1"/>
</dbReference>
<reference evidence="7 8" key="1">
    <citation type="submission" date="2024-09" db="EMBL/GenBank/DDBJ databases">
        <authorList>
            <person name="Sun Q."/>
            <person name="Mori K."/>
        </authorList>
    </citation>
    <scope>NUCLEOTIDE SEQUENCE [LARGE SCALE GENOMIC DNA]</scope>
    <source>
        <strain evidence="7 8">JCM 9626</strain>
    </source>
</reference>
<keyword evidence="5" id="KW-0029">Amino-acid transport</keyword>
<organism evidence="7 8">
    <name type="scientific">Nocardioides plantarum</name>
    <dbReference type="NCBI Taxonomy" id="29299"/>
    <lineage>
        <taxon>Bacteria</taxon>
        <taxon>Bacillati</taxon>
        <taxon>Actinomycetota</taxon>
        <taxon>Actinomycetes</taxon>
        <taxon>Propionibacteriales</taxon>
        <taxon>Nocardioidaceae</taxon>
        <taxon>Nocardioides</taxon>
    </lineage>
</organism>
<dbReference type="InterPro" id="IPR027417">
    <property type="entry name" value="P-loop_NTPase"/>
</dbReference>
<keyword evidence="3" id="KW-0547">Nucleotide-binding</keyword>
<keyword evidence="2" id="KW-0813">Transport</keyword>
<dbReference type="InterPro" id="IPR003593">
    <property type="entry name" value="AAA+_ATPase"/>
</dbReference>
<evidence type="ECO:0000256" key="5">
    <source>
        <dbReference type="ARBA" id="ARBA00022970"/>
    </source>
</evidence>
<dbReference type="InterPro" id="IPR052156">
    <property type="entry name" value="BCAA_Transport_ATP-bd_LivF"/>
</dbReference>
<evidence type="ECO:0000256" key="1">
    <source>
        <dbReference type="ARBA" id="ARBA00005417"/>
    </source>
</evidence>
<dbReference type="EMBL" id="JBHMDG010000047">
    <property type="protein sequence ID" value="MFB9315803.1"/>
    <property type="molecule type" value="Genomic_DNA"/>
</dbReference>
<dbReference type="PANTHER" id="PTHR43820:SF4">
    <property type="entry name" value="HIGH-AFFINITY BRANCHED-CHAIN AMINO ACID TRANSPORT ATP-BINDING PROTEIN LIVF"/>
    <property type="match status" value="1"/>
</dbReference>
<dbReference type="Gene3D" id="3.40.50.300">
    <property type="entry name" value="P-loop containing nucleotide triphosphate hydrolases"/>
    <property type="match status" value="1"/>
</dbReference>
<dbReference type="RefSeq" id="WP_140009598.1">
    <property type="nucleotide sequence ID" value="NZ_JBHMDG010000047.1"/>
</dbReference>
<feature type="domain" description="ABC transporter" evidence="6">
    <location>
        <begin position="5"/>
        <end position="235"/>
    </location>
</feature>
<evidence type="ECO:0000256" key="2">
    <source>
        <dbReference type="ARBA" id="ARBA00022448"/>
    </source>
</evidence>
<dbReference type="SUPFAM" id="SSF52540">
    <property type="entry name" value="P-loop containing nucleoside triphosphate hydrolases"/>
    <property type="match status" value="1"/>
</dbReference>